<evidence type="ECO:0000313" key="1">
    <source>
        <dbReference type="EMBL" id="ABR48761.1"/>
    </source>
</evidence>
<dbReference type="RefSeq" id="WP_012063735.1">
    <property type="nucleotide sequence ID" value="NC_009633.1"/>
</dbReference>
<protein>
    <submittedName>
        <fullName evidence="1">Uncharacterized protein</fullName>
    </submittedName>
</protein>
<proteinExistence type="predicted"/>
<sequence length="50" mass="5740">MPRRKRKARKVDKPRAIKVKPNVRLIDIKKISDDISPGILVAVADYKRDA</sequence>
<dbReference type="HOGENOM" id="CLU_3113832_0_0_9"/>
<keyword evidence="2" id="KW-1185">Reference proteome</keyword>
<accession>A6TRE3</accession>
<dbReference type="STRING" id="293826.Amet_2609"/>
<gene>
    <name evidence="1" type="ordered locus">Amet_2609</name>
</gene>
<evidence type="ECO:0000313" key="2">
    <source>
        <dbReference type="Proteomes" id="UP000001572"/>
    </source>
</evidence>
<name>A6TRE3_ALKMQ</name>
<reference evidence="2" key="1">
    <citation type="journal article" date="2016" name="Genome Announc.">
        <title>Complete genome sequence of Alkaliphilus metalliredigens strain QYMF, an alkaliphilic and metal-reducing bacterium isolated from borax-contaminated leachate ponds.</title>
        <authorList>
            <person name="Hwang C."/>
            <person name="Copeland A."/>
            <person name="Lucas S."/>
            <person name="Lapidus A."/>
            <person name="Barry K."/>
            <person name="Detter J.C."/>
            <person name="Glavina Del Rio T."/>
            <person name="Hammon N."/>
            <person name="Israni S."/>
            <person name="Dalin E."/>
            <person name="Tice H."/>
            <person name="Pitluck S."/>
            <person name="Chertkov O."/>
            <person name="Brettin T."/>
            <person name="Bruce D."/>
            <person name="Han C."/>
            <person name="Schmutz J."/>
            <person name="Larimer F."/>
            <person name="Land M.L."/>
            <person name="Hauser L."/>
            <person name="Kyrpides N."/>
            <person name="Mikhailova N."/>
            <person name="Ye Q."/>
            <person name="Zhou J."/>
            <person name="Richardson P."/>
            <person name="Fields M.W."/>
        </authorList>
    </citation>
    <scope>NUCLEOTIDE SEQUENCE [LARGE SCALE GENOMIC DNA]</scope>
    <source>
        <strain evidence="2">QYMF</strain>
    </source>
</reference>
<dbReference type="Proteomes" id="UP000001572">
    <property type="component" value="Chromosome"/>
</dbReference>
<dbReference type="EMBL" id="CP000724">
    <property type="protein sequence ID" value="ABR48761.1"/>
    <property type="molecule type" value="Genomic_DNA"/>
</dbReference>
<dbReference type="AlphaFoldDB" id="A6TRE3"/>
<dbReference type="KEGG" id="amt:Amet_2609"/>
<organism evidence="1 2">
    <name type="scientific">Alkaliphilus metalliredigens (strain QYMF)</name>
    <dbReference type="NCBI Taxonomy" id="293826"/>
    <lineage>
        <taxon>Bacteria</taxon>
        <taxon>Bacillati</taxon>
        <taxon>Bacillota</taxon>
        <taxon>Clostridia</taxon>
        <taxon>Peptostreptococcales</taxon>
        <taxon>Natronincolaceae</taxon>
        <taxon>Alkaliphilus</taxon>
    </lineage>
</organism>